<gene>
    <name evidence="1" type="ORF">LEP1GSC038_2042</name>
</gene>
<comment type="caution">
    <text evidence="1">The sequence shown here is derived from an EMBL/GenBank/DDBJ whole genome shotgun (WGS) entry which is preliminary data.</text>
</comment>
<evidence type="ECO:0000313" key="1">
    <source>
        <dbReference type="EMBL" id="EMM72792.1"/>
    </source>
</evidence>
<protein>
    <submittedName>
        <fullName evidence="1">Uncharacterized protein</fullName>
    </submittedName>
</protein>
<dbReference type="AlphaFoldDB" id="M6FNT3"/>
<reference evidence="1 2" key="1">
    <citation type="submission" date="2013-01" db="EMBL/GenBank/DDBJ databases">
        <authorList>
            <person name="Harkins D.M."/>
            <person name="Durkin A.S."/>
            <person name="Brinkac L.M."/>
            <person name="Haft D.H."/>
            <person name="Selengut J.D."/>
            <person name="Sanka R."/>
            <person name="DePew J."/>
            <person name="Purushe J."/>
            <person name="Hospenthal D.R."/>
            <person name="Murray C.K."/>
            <person name="Pimentel G."/>
            <person name="Wasfy M."/>
            <person name="Vinetz J.M."/>
            <person name="Sutton G.G."/>
            <person name="Nierman W.C."/>
            <person name="Fouts D.E."/>
        </authorList>
    </citation>
    <scope>NUCLEOTIDE SEQUENCE [LARGE SCALE GENOMIC DNA]</scope>
    <source>
        <strain evidence="1 2">2006001855</strain>
    </source>
</reference>
<dbReference type="EMBL" id="AFJM02000037">
    <property type="protein sequence ID" value="EMM72792.1"/>
    <property type="molecule type" value="Genomic_DNA"/>
</dbReference>
<organism evidence="1 2">
    <name type="scientific">Leptospira weilii str. 2006001855</name>
    <dbReference type="NCBI Taxonomy" id="996804"/>
    <lineage>
        <taxon>Bacteria</taxon>
        <taxon>Pseudomonadati</taxon>
        <taxon>Spirochaetota</taxon>
        <taxon>Spirochaetia</taxon>
        <taxon>Leptospirales</taxon>
        <taxon>Leptospiraceae</taxon>
        <taxon>Leptospira</taxon>
    </lineage>
</organism>
<evidence type="ECO:0000313" key="2">
    <source>
        <dbReference type="Proteomes" id="UP000012101"/>
    </source>
</evidence>
<accession>M6FNT3</accession>
<dbReference type="Proteomes" id="UP000012101">
    <property type="component" value="Unassembled WGS sequence"/>
</dbReference>
<sequence length="46" mass="5655">MPNRIKNIIYTFYYFKNNSVKAEIRLQIYLMYRKTAPKVLEQILNN</sequence>
<name>M6FNT3_9LEPT</name>
<proteinExistence type="predicted"/>